<dbReference type="PANTHER" id="PTHR23279:SF7">
    <property type="entry name" value="DEFECTIVE PROBOSCIS EXTENSION RESPONSE 1, ISOFORM A"/>
    <property type="match status" value="1"/>
</dbReference>
<dbReference type="InterPro" id="IPR036179">
    <property type="entry name" value="Ig-like_dom_sf"/>
</dbReference>
<dbReference type="InterPro" id="IPR037448">
    <property type="entry name" value="Zig-8"/>
</dbReference>
<dbReference type="AlphaFoldDB" id="A0A1I8P141"/>
<feature type="compositionally biased region" description="Low complexity" evidence="1">
    <location>
        <begin position="410"/>
        <end position="421"/>
    </location>
</feature>
<dbReference type="InterPro" id="IPR007110">
    <property type="entry name" value="Ig-like_dom"/>
</dbReference>
<feature type="region of interest" description="Disordered" evidence="1">
    <location>
        <begin position="369"/>
        <end position="437"/>
    </location>
</feature>
<dbReference type="InterPro" id="IPR013783">
    <property type="entry name" value="Ig-like_fold"/>
</dbReference>
<evidence type="ECO:0000313" key="3">
    <source>
        <dbReference type="EnsemblMetazoa" id="SCAU003860-PA"/>
    </source>
</evidence>
<dbReference type="SUPFAM" id="SSF48726">
    <property type="entry name" value="Immunoglobulin"/>
    <property type="match status" value="2"/>
</dbReference>
<gene>
    <name evidence="3" type="primary">106081170</name>
</gene>
<dbReference type="OrthoDB" id="190835at2759"/>
<dbReference type="InterPro" id="IPR003599">
    <property type="entry name" value="Ig_sub"/>
</dbReference>
<reference evidence="3" key="1">
    <citation type="submission" date="2020-05" db="UniProtKB">
        <authorList>
            <consortium name="EnsemblMetazoa"/>
        </authorList>
    </citation>
    <scope>IDENTIFICATION</scope>
    <source>
        <strain evidence="3">USDA</strain>
    </source>
</reference>
<dbReference type="FunFam" id="2.60.40.10:FF:000129">
    <property type="entry name" value="CLUMA_CG018772, isoform A"/>
    <property type="match status" value="1"/>
</dbReference>
<dbReference type="InterPro" id="IPR013106">
    <property type="entry name" value="Ig_V-set"/>
</dbReference>
<dbReference type="FunFam" id="2.60.40.10:FF:001633">
    <property type="entry name" value="Uncharacterized protein, isoform A"/>
    <property type="match status" value="1"/>
</dbReference>
<sequence>MDHRRQYESQELQQQHQELDVVDHHSHQPLMPVCQSSQLPPASSFTTTYHHHKTRRHYFPRCGLVLLIFLTVIKESLTTYSTYSALETTTVSPTNLLPYFDFDVPRNVTVTVGQTGFLHCRVERLGDKDVSWIRKRDLHILTAGSTTYTSDQRFQVLRPENSVNWTLQIKYPQPRDSGIYECQINTEPKMSLSYTFNVVELKANIIGPTDLYVKSGSDINLTCKIMQGPHELGNIFWYKGLEIIDMSTNQNEIDSGTRITMENDWSDGLTSRLKIRRAMPSDTGNYTCVPTIAKSSSVYVHVIIGEHPAAMQHNSSRMHSSNFYFSICCMLFTILTCCLQHLMCTTTTTTASATATTTMASTLMLAPSSTTAGARATTTSSTSISTTEQQQHKKRKPGVAKVMQSKEVLSASSAPSAAGAAIPKPNSRTVRSSAEVKHPAAVDTIADIITTTTTYSNNLPLACNTCVLR</sequence>
<evidence type="ECO:0000256" key="1">
    <source>
        <dbReference type="SAM" id="MobiDB-lite"/>
    </source>
</evidence>
<evidence type="ECO:0000259" key="2">
    <source>
        <dbReference type="PROSITE" id="PS50835"/>
    </source>
</evidence>
<feature type="compositionally biased region" description="Low complexity" evidence="1">
    <location>
        <begin position="369"/>
        <end position="387"/>
    </location>
</feature>
<dbReference type="Pfam" id="PF07686">
    <property type="entry name" value="V-set"/>
    <property type="match status" value="1"/>
</dbReference>
<dbReference type="STRING" id="35570.A0A1I8P141"/>
<dbReference type="GO" id="GO:0050808">
    <property type="term" value="P:synapse organization"/>
    <property type="evidence" value="ECO:0007669"/>
    <property type="project" value="TreeGrafter"/>
</dbReference>
<dbReference type="GO" id="GO:0032589">
    <property type="term" value="C:neuron projection membrane"/>
    <property type="evidence" value="ECO:0007669"/>
    <property type="project" value="TreeGrafter"/>
</dbReference>
<accession>A0A1I8P141</accession>
<keyword evidence="4" id="KW-1185">Reference proteome</keyword>
<organism evidence="3 4">
    <name type="scientific">Stomoxys calcitrans</name>
    <name type="common">Stable fly</name>
    <name type="synonym">Conops calcitrans</name>
    <dbReference type="NCBI Taxonomy" id="35570"/>
    <lineage>
        <taxon>Eukaryota</taxon>
        <taxon>Metazoa</taxon>
        <taxon>Ecdysozoa</taxon>
        <taxon>Arthropoda</taxon>
        <taxon>Hexapoda</taxon>
        <taxon>Insecta</taxon>
        <taxon>Pterygota</taxon>
        <taxon>Neoptera</taxon>
        <taxon>Endopterygota</taxon>
        <taxon>Diptera</taxon>
        <taxon>Brachycera</taxon>
        <taxon>Muscomorpha</taxon>
        <taxon>Muscoidea</taxon>
        <taxon>Muscidae</taxon>
        <taxon>Stomoxys</taxon>
    </lineage>
</organism>
<dbReference type="PANTHER" id="PTHR23279">
    <property type="entry name" value="DEFECTIVE PROBOSCIS EXTENSION RESPONSE DPR -RELATED"/>
    <property type="match status" value="1"/>
</dbReference>
<dbReference type="Pfam" id="PF13927">
    <property type="entry name" value="Ig_3"/>
    <property type="match status" value="1"/>
</dbReference>
<dbReference type="Proteomes" id="UP000095300">
    <property type="component" value="Unassembled WGS sequence"/>
</dbReference>
<dbReference type="InterPro" id="IPR003598">
    <property type="entry name" value="Ig_sub2"/>
</dbReference>
<name>A0A1I8P141_STOCA</name>
<dbReference type="EnsemblMetazoa" id="SCAU003860-RA">
    <property type="protein sequence ID" value="SCAU003860-PA"/>
    <property type="gene ID" value="SCAU003860"/>
</dbReference>
<dbReference type="VEuPathDB" id="VectorBase:SCAU003860"/>
<protein>
    <recommendedName>
        <fullName evidence="2">Ig-like domain-containing protein</fullName>
    </recommendedName>
</protein>
<feature type="domain" description="Ig-like" evidence="2">
    <location>
        <begin position="98"/>
        <end position="185"/>
    </location>
</feature>
<dbReference type="SMART" id="SM00408">
    <property type="entry name" value="IGc2"/>
    <property type="match status" value="2"/>
</dbReference>
<dbReference type="Gene3D" id="2.60.40.10">
    <property type="entry name" value="Immunoglobulins"/>
    <property type="match status" value="2"/>
</dbReference>
<proteinExistence type="predicted"/>
<evidence type="ECO:0000313" key="4">
    <source>
        <dbReference type="Proteomes" id="UP000095300"/>
    </source>
</evidence>
<dbReference type="SMART" id="SM00409">
    <property type="entry name" value="IG"/>
    <property type="match status" value="2"/>
</dbReference>
<feature type="domain" description="Ig-like" evidence="2">
    <location>
        <begin position="188"/>
        <end position="299"/>
    </location>
</feature>
<dbReference type="PROSITE" id="PS50835">
    <property type="entry name" value="IG_LIKE"/>
    <property type="match status" value="2"/>
</dbReference>